<reference evidence="2 3" key="2">
    <citation type="submission" date="2018-11" db="EMBL/GenBank/DDBJ databases">
        <authorList>
            <consortium name="Pathogen Informatics"/>
        </authorList>
    </citation>
    <scope>NUCLEOTIDE SEQUENCE [LARGE SCALE GENOMIC DNA]</scope>
</reference>
<name>A0A0N4THL0_BRUPA</name>
<feature type="region of interest" description="Disordered" evidence="1">
    <location>
        <begin position="22"/>
        <end position="51"/>
    </location>
</feature>
<proteinExistence type="predicted"/>
<dbReference type="STRING" id="6280.A0A0N4THL0"/>
<dbReference type="EMBL" id="UZAD01009101">
    <property type="protein sequence ID" value="VDN88846.1"/>
    <property type="molecule type" value="Genomic_DNA"/>
</dbReference>
<accession>A0A0N4THL0</accession>
<evidence type="ECO:0000313" key="3">
    <source>
        <dbReference type="Proteomes" id="UP000278627"/>
    </source>
</evidence>
<evidence type="ECO:0000313" key="4">
    <source>
        <dbReference type="WBParaSite" id="BPAG_0000769901-mRNA-1"/>
    </source>
</evidence>
<sequence length="70" mass="8225">MICRLLYHVSEFQKAEARAARTQRMQKQRVSAGHDSAVRGSRRRRSDRIRTFEPPNVKDLINIINSNECR</sequence>
<dbReference type="AlphaFoldDB" id="A0A0N4THL0"/>
<keyword evidence="3" id="KW-1185">Reference proteome</keyword>
<organism evidence="4">
    <name type="scientific">Brugia pahangi</name>
    <name type="common">Filarial nematode worm</name>
    <dbReference type="NCBI Taxonomy" id="6280"/>
    <lineage>
        <taxon>Eukaryota</taxon>
        <taxon>Metazoa</taxon>
        <taxon>Ecdysozoa</taxon>
        <taxon>Nematoda</taxon>
        <taxon>Chromadorea</taxon>
        <taxon>Rhabditida</taxon>
        <taxon>Spirurina</taxon>
        <taxon>Spiruromorpha</taxon>
        <taxon>Filarioidea</taxon>
        <taxon>Onchocercidae</taxon>
        <taxon>Brugia</taxon>
    </lineage>
</organism>
<evidence type="ECO:0000313" key="2">
    <source>
        <dbReference type="EMBL" id="VDN88846.1"/>
    </source>
</evidence>
<evidence type="ECO:0000256" key="1">
    <source>
        <dbReference type="SAM" id="MobiDB-lite"/>
    </source>
</evidence>
<protein>
    <submittedName>
        <fullName evidence="2 4">Uncharacterized protein</fullName>
    </submittedName>
</protein>
<reference evidence="4" key="1">
    <citation type="submission" date="2017-02" db="UniProtKB">
        <authorList>
            <consortium name="WormBaseParasite"/>
        </authorList>
    </citation>
    <scope>IDENTIFICATION</scope>
</reference>
<dbReference type="Proteomes" id="UP000278627">
    <property type="component" value="Unassembled WGS sequence"/>
</dbReference>
<dbReference type="WBParaSite" id="BPAG_0000769901-mRNA-1">
    <property type="protein sequence ID" value="BPAG_0000769901-mRNA-1"/>
    <property type="gene ID" value="BPAG_0000769901"/>
</dbReference>
<gene>
    <name evidence="2" type="ORF">BPAG_LOCUS7660</name>
</gene>